<dbReference type="Pfam" id="PF01501">
    <property type="entry name" value="Glyco_transf_8"/>
    <property type="match status" value="1"/>
</dbReference>
<evidence type="ECO:0000256" key="2">
    <source>
        <dbReference type="ARBA" id="ARBA00022679"/>
    </source>
</evidence>
<dbReference type="CDD" id="cd04194">
    <property type="entry name" value="GT8_A4GalT_like"/>
    <property type="match status" value="1"/>
</dbReference>
<evidence type="ECO:0000313" key="4">
    <source>
        <dbReference type="EMBL" id="XCC96975.1"/>
    </source>
</evidence>
<keyword evidence="4" id="KW-0614">Plasmid</keyword>
<keyword evidence="1" id="KW-0328">Glycosyltransferase</keyword>
<dbReference type="PANTHER" id="PTHR13778">
    <property type="entry name" value="GLYCOSYLTRANSFERASE 8 DOMAIN-CONTAINING PROTEIN"/>
    <property type="match status" value="1"/>
</dbReference>
<dbReference type="GO" id="GO:0046872">
    <property type="term" value="F:metal ion binding"/>
    <property type="evidence" value="ECO:0007669"/>
    <property type="project" value="UniProtKB-KW"/>
</dbReference>
<evidence type="ECO:0000256" key="1">
    <source>
        <dbReference type="ARBA" id="ARBA00022676"/>
    </source>
</evidence>
<reference evidence="4" key="1">
    <citation type="submission" date="2023-02" db="EMBL/GenBank/DDBJ databases">
        <title>Description and genomic characterization of Salipiger bruguierae sp. nov., isolated from the sediment of mangrove plant Bruguiera sexangula.</title>
        <authorList>
            <person name="Long M."/>
        </authorList>
    </citation>
    <scope>NUCLEOTIDE SEQUENCE</scope>
    <source>
        <strain evidence="4">H15</strain>
        <plasmid evidence="4">unnamed1</plasmid>
    </source>
</reference>
<dbReference type="AlphaFoldDB" id="A0AAU8APR5"/>
<dbReference type="EC" id="2.-.-.-" evidence="4"/>
<dbReference type="EMBL" id="CP123386">
    <property type="protein sequence ID" value="XCC96975.1"/>
    <property type="molecule type" value="Genomic_DNA"/>
</dbReference>
<geneLocation type="plasmid" evidence="4">
    <name>unnamed1</name>
</geneLocation>
<accession>A0AAU8APR5</accession>
<dbReference type="SUPFAM" id="SSF53448">
    <property type="entry name" value="Nucleotide-diphospho-sugar transferases"/>
    <property type="match status" value="1"/>
</dbReference>
<dbReference type="PANTHER" id="PTHR13778:SF47">
    <property type="entry name" value="LIPOPOLYSACCHARIDE 1,3-GALACTOSYLTRANSFERASE"/>
    <property type="match status" value="1"/>
</dbReference>
<dbReference type="GO" id="GO:0016757">
    <property type="term" value="F:glycosyltransferase activity"/>
    <property type="evidence" value="ECO:0007669"/>
    <property type="project" value="UniProtKB-KW"/>
</dbReference>
<gene>
    <name evidence="4" type="ORF">PVT71_23080</name>
</gene>
<dbReference type="Gene3D" id="3.90.550.10">
    <property type="entry name" value="Spore Coat Polysaccharide Biosynthesis Protein SpsA, Chain A"/>
    <property type="match status" value="1"/>
</dbReference>
<dbReference type="InterPro" id="IPR029044">
    <property type="entry name" value="Nucleotide-diphossugar_trans"/>
</dbReference>
<evidence type="ECO:0000256" key="3">
    <source>
        <dbReference type="ARBA" id="ARBA00022723"/>
    </source>
</evidence>
<organism evidence="4">
    <name type="scientific">Alloyangia sp. H15</name>
    <dbReference type="NCBI Taxonomy" id="3029062"/>
    <lineage>
        <taxon>Bacteria</taxon>
        <taxon>Pseudomonadati</taxon>
        <taxon>Pseudomonadota</taxon>
        <taxon>Alphaproteobacteria</taxon>
        <taxon>Rhodobacterales</taxon>
        <taxon>Roseobacteraceae</taxon>
        <taxon>Alloyangia</taxon>
    </lineage>
</organism>
<keyword evidence="3" id="KW-0479">Metal-binding</keyword>
<sequence>MSETSINVLFCANPGYFQHVAVAAVSLARSNSASRLNLHVITCDRDPEGERRLHESLDPHPNVTLQIHVAEGEAIANLFVDKFMSKECYLRLLAAEILPPEVTRFVYLDSDLVVVDDIRELWQTDLGDTLLAAAPDYPRLQDFMRREHREGLGIPLEATYVNSGVLVVDAARWRAEGMAEVFMGYIREKHERLSFYDQDAINAVLAGRITLLDPRWNIQARMFQVGRRFMPEDFDATLEARQHPAIIHFTGSEKPWKFRARTPKKQLYFRHLEQTAWRGQRPAAQSPLHRIEHAAGIGLARWLSVDYLQVLYKARRLGQLSSATATRLLGGGVAKDRAGSK</sequence>
<dbReference type="RefSeq" id="WP_353475866.1">
    <property type="nucleotide sequence ID" value="NZ_CP123386.1"/>
</dbReference>
<dbReference type="InterPro" id="IPR050748">
    <property type="entry name" value="Glycosyltrans_8_dom-fam"/>
</dbReference>
<keyword evidence="2 4" id="KW-0808">Transferase</keyword>
<proteinExistence type="predicted"/>
<protein>
    <submittedName>
        <fullName evidence="4">Glycosyltransferase family 8 protein</fullName>
        <ecNumber evidence="4">2.-.-.-</ecNumber>
    </submittedName>
</protein>
<name>A0AAU8APR5_9RHOB</name>
<dbReference type="InterPro" id="IPR002495">
    <property type="entry name" value="Glyco_trans_8"/>
</dbReference>